<sequence>MNKLIRGEASRVIAVLDDSLAALDVVLELPPSGVSGNKLAEAERQWEIAKSNLGKAGFYEARDHLEGLQHAEAQYLKAKRANAREQADLAAAALHEATRHMCRSVRKDPAVGEILAAAATSTPDDVHDERNAADSTAFHGDERLEDARNYEEEKRGRETKSQDSVESKTSYSKRLAVPSPVERTPSRGGMVPGGGGVGMRKEHSLLTLHGTLHEFRKNILDQLSTTVEQKDAQADFFQDLNVRIREMEEDLVLLKNELEVEAVREEELASKKEAEDKLWRAIEEVRSSYEREMVEINTSQAEQKEAVRTSFLERNAKALEAFDKAGEAFVQECVAHGEVEEGLRKKMNRAVAEVNSLIDKYDAVMLEKRAQYELVKRQHKDESARLAVLEEYFRKVDRDLANEAEEERIIAEELAAIEALHKRDNDAAARIQALFRGNQCRRKLKKKKKGKGKGKKGKGKKK</sequence>
<keyword evidence="9" id="KW-0966">Cell projection</keyword>
<evidence type="ECO:0000256" key="7">
    <source>
        <dbReference type="ARBA" id="ARBA00023069"/>
    </source>
</evidence>
<dbReference type="Proteomes" id="UP000241890">
    <property type="component" value="Unassembled WGS sequence"/>
</dbReference>
<evidence type="ECO:0000256" key="2">
    <source>
        <dbReference type="ARBA" id="ARBA00004611"/>
    </source>
</evidence>
<evidence type="ECO:0000256" key="4">
    <source>
        <dbReference type="ARBA" id="ARBA00021752"/>
    </source>
</evidence>
<reference evidence="12 13" key="1">
    <citation type="submission" date="2017-12" db="EMBL/GenBank/DDBJ databases">
        <title>Sequencing, de novo assembly and annotation of complete genome of a new Thraustochytrid species, strain FCC1311.</title>
        <authorList>
            <person name="Sedici K."/>
            <person name="Godart F."/>
            <person name="Aiese Cigliano R."/>
            <person name="Sanseverino W."/>
            <person name="Barakat M."/>
            <person name="Ortet P."/>
            <person name="Marechal E."/>
            <person name="Cagnac O."/>
            <person name="Amato A."/>
        </authorList>
    </citation>
    <scope>NUCLEOTIDE SEQUENCE [LARGE SCALE GENOMIC DNA]</scope>
</reference>
<dbReference type="PROSITE" id="PS50096">
    <property type="entry name" value="IQ"/>
    <property type="match status" value="1"/>
</dbReference>
<organism evidence="12 13">
    <name type="scientific">Hondaea fermentalgiana</name>
    <dbReference type="NCBI Taxonomy" id="2315210"/>
    <lineage>
        <taxon>Eukaryota</taxon>
        <taxon>Sar</taxon>
        <taxon>Stramenopiles</taxon>
        <taxon>Bigyra</taxon>
        <taxon>Labyrinthulomycetes</taxon>
        <taxon>Thraustochytrida</taxon>
        <taxon>Thraustochytriidae</taxon>
        <taxon>Hondaea</taxon>
    </lineage>
</organism>
<evidence type="ECO:0000256" key="6">
    <source>
        <dbReference type="ARBA" id="ARBA00022846"/>
    </source>
</evidence>
<keyword evidence="5" id="KW-0963">Cytoplasm</keyword>
<evidence type="ECO:0000313" key="12">
    <source>
        <dbReference type="EMBL" id="GBG33213.1"/>
    </source>
</evidence>
<comment type="subcellular location">
    <subcellularLocation>
        <location evidence="2">Cytoplasm</location>
        <location evidence="2">Cytoskeleton</location>
        <location evidence="2">Flagellum axoneme</location>
    </subcellularLocation>
</comment>
<keyword evidence="10" id="KW-0175">Coiled coil</keyword>
<comment type="function">
    <text evidence="1">Component of the nexin-dynein regulatory complex (N-DRC), a key regulator of ciliary/flagellar motility which maintains the alignment and integrity of the distal axoneme and regulates microtubule sliding in motile axonemes.</text>
</comment>
<evidence type="ECO:0000313" key="13">
    <source>
        <dbReference type="Proteomes" id="UP000241890"/>
    </source>
</evidence>
<evidence type="ECO:0000256" key="5">
    <source>
        <dbReference type="ARBA" id="ARBA00022490"/>
    </source>
</evidence>
<evidence type="ECO:0000256" key="11">
    <source>
        <dbReference type="SAM" id="MobiDB-lite"/>
    </source>
</evidence>
<dbReference type="PANTHER" id="PTHR31598:SF1">
    <property type="entry name" value="DYNEIN REGULATORY COMPLEX PROTEIN 10"/>
    <property type="match status" value="1"/>
</dbReference>
<keyword evidence="6" id="KW-0282">Flagellum</keyword>
<name>A0A2R5GX04_9STRA</name>
<proteinExistence type="inferred from homology"/>
<feature type="region of interest" description="Disordered" evidence="11">
    <location>
        <begin position="441"/>
        <end position="462"/>
    </location>
</feature>
<gene>
    <name evidence="12" type="ORF">FCC1311_094372</name>
</gene>
<keyword evidence="13" id="KW-1185">Reference proteome</keyword>
<evidence type="ECO:0000256" key="10">
    <source>
        <dbReference type="SAM" id="Coils"/>
    </source>
</evidence>
<dbReference type="PANTHER" id="PTHR31598">
    <property type="entry name" value="IQ DOMAIN-CONTAINING PROTEIN D"/>
    <property type="match status" value="1"/>
</dbReference>
<keyword evidence="8" id="KW-0206">Cytoskeleton</keyword>
<evidence type="ECO:0000256" key="8">
    <source>
        <dbReference type="ARBA" id="ARBA00023212"/>
    </source>
</evidence>
<keyword evidence="7" id="KW-0969">Cilium</keyword>
<protein>
    <recommendedName>
        <fullName evidence="4">Dynein regulatory complex protein 10</fullName>
    </recommendedName>
</protein>
<feature type="compositionally biased region" description="Basic and acidic residues" evidence="11">
    <location>
        <begin position="139"/>
        <end position="166"/>
    </location>
</feature>
<feature type="coiled-coil region" evidence="10">
    <location>
        <begin position="237"/>
        <end position="275"/>
    </location>
</feature>
<dbReference type="OrthoDB" id="10265211at2759"/>
<dbReference type="EMBL" id="BEYU01000147">
    <property type="protein sequence ID" value="GBG33213.1"/>
    <property type="molecule type" value="Genomic_DNA"/>
</dbReference>
<dbReference type="InterPro" id="IPR042815">
    <property type="entry name" value="DRC10"/>
</dbReference>
<dbReference type="InParanoid" id="A0A2R5GX04"/>
<evidence type="ECO:0000256" key="9">
    <source>
        <dbReference type="ARBA" id="ARBA00023273"/>
    </source>
</evidence>
<accession>A0A2R5GX04</accession>
<evidence type="ECO:0000256" key="1">
    <source>
        <dbReference type="ARBA" id="ARBA00003029"/>
    </source>
</evidence>
<feature type="region of interest" description="Disordered" evidence="11">
    <location>
        <begin position="119"/>
        <end position="193"/>
    </location>
</feature>
<dbReference type="AlphaFoldDB" id="A0A2R5GX04"/>
<evidence type="ECO:0000256" key="3">
    <source>
        <dbReference type="ARBA" id="ARBA00009071"/>
    </source>
</evidence>
<comment type="caution">
    <text evidence="12">The sequence shown here is derived from an EMBL/GenBank/DDBJ whole genome shotgun (WGS) entry which is preliminary data.</text>
</comment>
<comment type="similarity">
    <text evidence="3">Belongs to the DRC10 family.</text>
</comment>